<dbReference type="Gene3D" id="3.50.40.10">
    <property type="entry name" value="Phenylalanyl-trna Synthetase, Chain B, domain 3"/>
    <property type="match status" value="1"/>
</dbReference>
<evidence type="ECO:0000259" key="18">
    <source>
        <dbReference type="PROSITE" id="PS51447"/>
    </source>
</evidence>
<dbReference type="InterPro" id="IPR005146">
    <property type="entry name" value="B3/B4_tRNA-bd"/>
</dbReference>
<comment type="similarity">
    <text evidence="2 15">Belongs to the phenylalanyl-tRNA synthetase beta subunit family. Type 1 subfamily.</text>
</comment>
<dbReference type="SMART" id="SM00873">
    <property type="entry name" value="B3_4"/>
    <property type="match status" value="1"/>
</dbReference>
<evidence type="ECO:0000259" key="17">
    <source>
        <dbReference type="PROSITE" id="PS50886"/>
    </source>
</evidence>
<dbReference type="InterPro" id="IPR045864">
    <property type="entry name" value="aa-tRNA-synth_II/BPL/LPL"/>
</dbReference>
<evidence type="ECO:0000256" key="9">
    <source>
        <dbReference type="ARBA" id="ARBA00022840"/>
    </source>
</evidence>
<sequence>MKFTLSWLRDWLDTDADPQSIADKLTAIGLEVEGIHNPAEALAAFRVAKVLTAEKHPQADKLQVLTVDDGSGEAIQVVCGAPNARAGMLGVFGPPGAYIPGSDLTLKVAAIRGVESRGMMCSARELELGEDHDGIIELPDDAPVGTAYIDYAGLNDPVFDVNVTPNRPDCLGIDGIARDLAAAGIGRFRPRASAALPGGFEPDPKVIVESGSGCYVFWRRVIRDVRNGPSPDWLQQRLKAVGLRPISALVDITNFFSIDQARPLHVYDVKKLKGHITARRARAGERFMALNDKEYEATPDDCVIADESGAIGFGGVIGGESTGVDENTTDVLLECAWFDPAAIAATGRRHGIVTDARARFERGIDPMKLSSAIEDAAQMIVELCGGEASEPRISGEFPAEGYPNRDNVVPYRPARLAALAGIDLPVDEQRAILGRLEFLALDPKDGESWLNKGQQQELVEKYDPASYWFVRAPTWRPDVDGEADIVEEIARIHGFEDLPSTPLERGDGVARPTATRTQLMERRLRRTAAARGLDEAVTWSFVSEKEAAAFGGGDWRIANPISEDMKVMRPSLLPGLISAAQRNLNRGASSVRLFEIGRRYLGDSEHATLGLLLTGDRTSRDWQTGKAQDFDAYDAKAEVLALLDAAGAPTANLQVFPDAGPTWHPGRSATLRLGPKTIVASFGELHPRLVAEHDAPGGTVAAEIYTDAIPAQRSAGRARQAYSPPALQSVVRDFAFVVPSDVSADALVRAVRGADKASITSARVFDRYLPKDGDLSLAIEVTLQPGDKSFTEAEIADISRRIVAAAEKLGAQLRS</sequence>
<organism evidence="20 21">
    <name type="scientific">Sphingomonas hankyongi</name>
    <dbReference type="NCBI Taxonomy" id="2908209"/>
    <lineage>
        <taxon>Bacteria</taxon>
        <taxon>Pseudomonadati</taxon>
        <taxon>Pseudomonadota</taxon>
        <taxon>Alphaproteobacteria</taxon>
        <taxon>Sphingomonadales</taxon>
        <taxon>Sphingomonadaceae</taxon>
        <taxon>Sphingomonas</taxon>
    </lineage>
</organism>
<evidence type="ECO:0000256" key="13">
    <source>
        <dbReference type="ARBA" id="ARBA00023146"/>
    </source>
</evidence>
<dbReference type="InterPro" id="IPR033714">
    <property type="entry name" value="tRNA_bind_bactPheRS"/>
</dbReference>
<feature type="domain" description="B5" evidence="19">
    <location>
        <begin position="404"/>
        <end position="500"/>
    </location>
</feature>
<dbReference type="GO" id="GO:0004826">
    <property type="term" value="F:phenylalanine-tRNA ligase activity"/>
    <property type="evidence" value="ECO:0007669"/>
    <property type="project" value="UniProtKB-EC"/>
</dbReference>
<dbReference type="InterPro" id="IPR005121">
    <property type="entry name" value="Fdx_antiC-bd"/>
</dbReference>
<evidence type="ECO:0000256" key="2">
    <source>
        <dbReference type="ARBA" id="ARBA00008653"/>
    </source>
</evidence>
<dbReference type="SUPFAM" id="SSF46955">
    <property type="entry name" value="Putative DNA-binding domain"/>
    <property type="match status" value="1"/>
</dbReference>
<dbReference type="Proteomes" id="UP001165342">
    <property type="component" value="Unassembled WGS sequence"/>
</dbReference>
<dbReference type="Gene3D" id="3.30.70.380">
    <property type="entry name" value="Ferrodoxin-fold anticodon-binding domain"/>
    <property type="match status" value="1"/>
</dbReference>
<keyword evidence="13 15" id="KW-0030">Aminoacyl-tRNA synthetase</keyword>
<name>A0ABT0S4U7_9SPHN</name>
<comment type="subcellular location">
    <subcellularLocation>
        <location evidence="1 15">Cytoplasm</location>
    </subcellularLocation>
</comment>
<keyword evidence="9 15" id="KW-0067">ATP-binding</keyword>
<keyword evidence="4 15" id="KW-0963">Cytoplasm</keyword>
<dbReference type="NCBIfam" id="TIGR00472">
    <property type="entry name" value="pheT_bact"/>
    <property type="match status" value="1"/>
</dbReference>
<feature type="domain" description="TRNA-binding" evidence="17">
    <location>
        <begin position="39"/>
        <end position="149"/>
    </location>
</feature>
<evidence type="ECO:0000256" key="5">
    <source>
        <dbReference type="ARBA" id="ARBA00022555"/>
    </source>
</evidence>
<dbReference type="SUPFAM" id="SSF54991">
    <property type="entry name" value="Anticodon-binding domain of PheRS"/>
    <property type="match status" value="1"/>
</dbReference>
<evidence type="ECO:0000256" key="15">
    <source>
        <dbReference type="HAMAP-Rule" id="MF_00283"/>
    </source>
</evidence>
<dbReference type="RefSeq" id="WP_249832385.1">
    <property type="nucleotide sequence ID" value="NZ_JAMGBE010000004.1"/>
</dbReference>
<comment type="subunit">
    <text evidence="3 15">Tetramer of two alpha and two beta subunits.</text>
</comment>
<reference evidence="20" key="1">
    <citation type="submission" date="2022-05" db="EMBL/GenBank/DDBJ databases">
        <authorList>
            <person name="Jo J.-H."/>
            <person name="Im W.-T."/>
        </authorList>
    </citation>
    <scope>NUCLEOTIDE SEQUENCE</scope>
    <source>
        <strain evidence="20">SE220</strain>
    </source>
</reference>
<dbReference type="Pfam" id="PF03484">
    <property type="entry name" value="B5"/>
    <property type="match status" value="1"/>
</dbReference>
<accession>A0ABT0S4U7</accession>
<dbReference type="SMART" id="SM00896">
    <property type="entry name" value="FDX-ACB"/>
    <property type="match status" value="1"/>
</dbReference>
<keyword evidence="8 15" id="KW-0547">Nucleotide-binding</keyword>
<dbReference type="HAMAP" id="MF_00283">
    <property type="entry name" value="Phe_tRNA_synth_beta1"/>
    <property type="match status" value="1"/>
</dbReference>
<dbReference type="InterPro" id="IPR020825">
    <property type="entry name" value="Phe-tRNA_synthase-like_B3/B4"/>
</dbReference>
<dbReference type="SUPFAM" id="SSF56037">
    <property type="entry name" value="PheT/TilS domain"/>
    <property type="match status" value="1"/>
</dbReference>
<evidence type="ECO:0000256" key="6">
    <source>
        <dbReference type="ARBA" id="ARBA00022598"/>
    </source>
</evidence>
<dbReference type="PROSITE" id="PS51483">
    <property type="entry name" value="B5"/>
    <property type="match status" value="1"/>
</dbReference>
<comment type="caution">
    <text evidence="20">The sequence shown here is derived from an EMBL/GenBank/DDBJ whole genome shotgun (WGS) entry which is preliminary data.</text>
</comment>
<dbReference type="PANTHER" id="PTHR10947:SF0">
    <property type="entry name" value="PHENYLALANINE--TRNA LIGASE BETA SUBUNIT"/>
    <property type="match status" value="1"/>
</dbReference>
<dbReference type="CDD" id="cd02796">
    <property type="entry name" value="tRNA_bind_bactPheRS"/>
    <property type="match status" value="1"/>
</dbReference>
<dbReference type="Pfam" id="PF17759">
    <property type="entry name" value="tRNA_synthFbeta"/>
    <property type="match status" value="1"/>
</dbReference>
<keyword evidence="11 16" id="KW-0694">RNA-binding</keyword>
<comment type="catalytic activity">
    <reaction evidence="14 15">
        <text>tRNA(Phe) + L-phenylalanine + ATP = L-phenylalanyl-tRNA(Phe) + AMP + diphosphate + H(+)</text>
        <dbReference type="Rhea" id="RHEA:19413"/>
        <dbReference type="Rhea" id="RHEA-COMP:9668"/>
        <dbReference type="Rhea" id="RHEA-COMP:9699"/>
        <dbReference type="ChEBI" id="CHEBI:15378"/>
        <dbReference type="ChEBI" id="CHEBI:30616"/>
        <dbReference type="ChEBI" id="CHEBI:33019"/>
        <dbReference type="ChEBI" id="CHEBI:58095"/>
        <dbReference type="ChEBI" id="CHEBI:78442"/>
        <dbReference type="ChEBI" id="CHEBI:78531"/>
        <dbReference type="ChEBI" id="CHEBI:456215"/>
        <dbReference type="EC" id="6.1.1.20"/>
    </reaction>
</comment>
<dbReference type="Pfam" id="PF01588">
    <property type="entry name" value="tRNA_bind"/>
    <property type="match status" value="1"/>
</dbReference>
<evidence type="ECO:0000256" key="10">
    <source>
        <dbReference type="ARBA" id="ARBA00022842"/>
    </source>
</evidence>
<evidence type="ECO:0000313" key="21">
    <source>
        <dbReference type="Proteomes" id="UP001165342"/>
    </source>
</evidence>
<dbReference type="EC" id="6.1.1.20" evidence="15"/>
<evidence type="ECO:0000259" key="19">
    <source>
        <dbReference type="PROSITE" id="PS51483"/>
    </source>
</evidence>
<evidence type="ECO:0000256" key="16">
    <source>
        <dbReference type="PROSITE-ProRule" id="PRU00209"/>
    </source>
</evidence>
<evidence type="ECO:0000256" key="12">
    <source>
        <dbReference type="ARBA" id="ARBA00022917"/>
    </source>
</evidence>
<keyword evidence="12 15" id="KW-0648">Protein biosynthesis</keyword>
<keyword evidence="10 15" id="KW-0460">Magnesium</keyword>
<dbReference type="EMBL" id="JAMGBE010000004">
    <property type="protein sequence ID" value="MCL6730892.1"/>
    <property type="molecule type" value="Genomic_DNA"/>
</dbReference>
<dbReference type="Gene3D" id="3.30.930.10">
    <property type="entry name" value="Bira Bifunctional Protein, Domain 2"/>
    <property type="match status" value="1"/>
</dbReference>
<protein>
    <recommendedName>
        <fullName evidence="15">Phenylalanine--tRNA ligase beta subunit</fullName>
        <ecNumber evidence="15">6.1.1.20</ecNumber>
    </recommendedName>
    <alternativeName>
        <fullName evidence="15">Phenylalanyl-tRNA synthetase beta subunit</fullName>
        <shortName evidence="15">PheRS</shortName>
    </alternativeName>
</protein>
<evidence type="ECO:0000256" key="8">
    <source>
        <dbReference type="ARBA" id="ARBA00022741"/>
    </source>
</evidence>
<dbReference type="Pfam" id="PF03483">
    <property type="entry name" value="B3_4"/>
    <property type="match status" value="1"/>
</dbReference>
<dbReference type="InterPro" id="IPR036690">
    <property type="entry name" value="Fdx_antiC-bd_sf"/>
</dbReference>
<dbReference type="InterPro" id="IPR005147">
    <property type="entry name" value="tRNA_synthase_B5-dom"/>
</dbReference>
<dbReference type="NCBIfam" id="NF045760">
    <property type="entry name" value="YtpR"/>
    <property type="match status" value="1"/>
</dbReference>
<proteinExistence type="inferred from homology"/>
<dbReference type="Gene3D" id="3.30.56.10">
    <property type="match status" value="2"/>
</dbReference>
<gene>
    <name evidence="15 20" type="primary">pheT</name>
    <name evidence="20" type="ORF">LZ538_12660</name>
</gene>
<feature type="binding site" evidence="15">
    <location>
        <position position="484"/>
    </location>
    <ligand>
        <name>Mg(2+)</name>
        <dbReference type="ChEBI" id="CHEBI:18420"/>
        <note>shared with alpha subunit</note>
    </ligand>
</feature>
<dbReference type="PANTHER" id="PTHR10947">
    <property type="entry name" value="PHENYLALANYL-TRNA SYNTHETASE BETA CHAIN AND LEUCINE-RICH REPEAT-CONTAINING PROTEIN 47"/>
    <property type="match status" value="1"/>
</dbReference>
<dbReference type="InterPro" id="IPR012340">
    <property type="entry name" value="NA-bd_OB-fold"/>
</dbReference>
<feature type="binding site" evidence="15">
    <location>
        <position position="487"/>
    </location>
    <ligand>
        <name>Mg(2+)</name>
        <dbReference type="ChEBI" id="CHEBI:18420"/>
        <note>shared with alpha subunit</note>
    </ligand>
</feature>
<evidence type="ECO:0000256" key="4">
    <source>
        <dbReference type="ARBA" id="ARBA00022490"/>
    </source>
</evidence>
<comment type="cofactor">
    <cofactor evidence="15">
        <name>Mg(2+)</name>
        <dbReference type="ChEBI" id="CHEBI:18420"/>
    </cofactor>
    <text evidence="15">Binds 2 magnesium ions per tetramer.</text>
</comment>
<feature type="domain" description="FDX-ACB" evidence="18">
    <location>
        <begin position="725"/>
        <end position="814"/>
    </location>
</feature>
<keyword evidence="5 16" id="KW-0820">tRNA-binding</keyword>
<evidence type="ECO:0000256" key="7">
    <source>
        <dbReference type="ARBA" id="ARBA00022723"/>
    </source>
</evidence>
<evidence type="ECO:0000256" key="11">
    <source>
        <dbReference type="ARBA" id="ARBA00022884"/>
    </source>
</evidence>
<keyword evidence="21" id="KW-1185">Reference proteome</keyword>
<dbReference type="CDD" id="cd00769">
    <property type="entry name" value="PheRS_beta_core"/>
    <property type="match status" value="1"/>
</dbReference>
<feature type="binding site" evidence="15">
    <location>
        <position position="488"/>
    </location>
    <ligand>
        <name>Mg(2+)</name>
        <dbReference type="ChEBI" id="CHEBI:18420"/>
        <note>shared with alpha subunit</note>
    </ligand>
</feature>
<dbReference type="InterPro" id="IPR004532">
    <property type="entry name" value="Phe-tRNA-ligase_IIc_bsu_bact"/>
</dbReference>
<dbReference type="Gene3D" id="2.40.50.140">
    <property type="entry name" value="Nucleic acid-binding proteins"/>
    <property type="match status" value="1"/>
</dbReference>
<evidence type="ECO:0000256" key="1">
    <source>
        <dbReference type="ARBA" id="ARBA00004496"/>
    </source>
</evidence>
<dbReference type="PROSITE" id="PS51447">
    <property type="entry name" value="FDX_ACB"/>
    <property type="match status" value="1"/>
</dbReference>
<keyword evidence="6 15" id="KW-0436">Ligase</keyword>
<dbReference type="InterPro" id="IPR009061">
    <property type="entry name" value="DNA-bd_dom_put_sf"/>
</dbReference>
<evidence type="ECO:0000256" key="14">
    <source>
        <dbReference type="ARBA" id="ARBA00049255"/>
    </source>
</evidence>
<dbReference type="PROSITE" id="PS50886">
    <property type="entry name" value="TRBD"/>
    <property type="match status" value="1"/>
</dbReference>
<dbReference type="InterPro" id="IPR041616">
    <property type="entry name" value="PheRS_beta_core"/>
</dbReference>
<keyword evidence="7 15" id="KW-0479">Metal-binding</keyword>
<dbReference type="InterPro" id="IPR002547">
    <property type="entry name" value="tRNA-bd_dom"/>
</dbReference>
<evidence type="ECO:0000256" key="3">
    <source>
        <dbReference type="ARBA" id="ARBA00011209"/>
    </source>
</evidence>
<dbReference type="SUPFAM" id="SSF55681">
    <property type="entry name" value="Class II aaRS and biotin synthetases"/>
    <property type="match status" value="1"/>
</dbReference>
<dbReference type="SUPFAM" id="SSF50249">
    <property type="entry name" value="Nucleic acid-binding proteins"/>
    <property type="match status" value="1"/>
</dbReference>
<feature type="binding site" evidence="15">
    <location>
        <position position="478"/>
    </location>
    <ligand>
        <name>Mg(2+)</name>
        <dbReference type="ChEBI" id="CHEBI:18420"/>
        <note>shared with alpha subunit</note>
    </ligand>
</feature>
<dbReference type="InterPro" id="IPR045060">
    <property type="entry name" value="Phe-tRNA-ligase_IIc_bsu"/>
</dbReference>
<evidence type="ECO:0000313" key="20">
    <source>
        <dbReference type="EMBL" id="MCL6730892.1"/>
    </source>
</evidence>
<dbReference type="Pfam" id="PF03147">
    <property type="entry name" value="FDX-ACB"/>
    <property type="match status" value="1"/>
</dbReference>
<dbReference type="SMART" id="SM00874">
    <property type="entry name" value="B5"/>
    <property type="match status" value="1"/>
</dbReference>